<keyword evidence="3" id="KW-1185">Reference proteome</keyword>
<evidence type="ECO:0000256" key="2">
    <source>
        <dbReference type="SAM" id="Phobius"/>
    </source>
</evidence>
<evidence type="ECO:0000313" key="3">
    <source>
        <dbReference type="Proteomes" id="UP000095283"/>
    </source>
</evidence>
<reference evidence="4" key="1">
    <citation type="submission" date="2016-11" db="UniProtKB">
        <authorList>
            <consortium name="WormBaseParasite"/>
        </authorList>
    </citation>
    <scope>IDENTIFICATION</scope>
</reference>
<name>A0A1I7XLT9_HETBA</name>
<feature type="region of interest" description="Disordered" evidence="1">
    <location>
        <begin position="1"/>
        <end position="34"/>
    </location>
</feature>
<evidence type="ECO:0000256" key="1">
    <source>
        <dbReference type="SAM" id="MobiDB-lite"/>
    </source>
</evidence>
<dbReference type="WBParaSite" id="Hba_18691">
    <property type="protein sequence ID" value="Hba_18691"/>
    <property type="gene ID" value="Hba_18691"/>
</dbReference>
<keyword evidence="2" id="KW-1133">Transmembrane helix</keyword>
<keyword evidence="2" id="KW-0812">Transmembrane</keyword>
<evidence type="ECO:0000313" key="4">
    <source>
        <dbReference type="WBParaSite" id="Hba_18691"/>
    </source>
</evidence>
<organism evidence="3 4">
    <name type="scientific">Heterorhabditis bacteriophora</name>
    <name type="common">Entomopathogenic nematode worm</name>
    <dbReference type="NCBI Taxonomy" id="37862"/>
    <lineage>
        <taxon>Eukaryota</taxon>
        <taxon>Metazoa</taxon>
        <taxon>Ecdysozoa</taxon>
        <taxon>Nematoda</taxon>
        <taxon>Chromadorea</taxon>
        <taxon>Rhabditida</taxon>
        <taxon>Rhabditina</taxon>
        <taxon>Rhabditomorpha</taxon>
        <taxon>Strongyloidea</taxon>
        <taxon>Heterorhabditidae</taxon>
        <taxon>Heterorhabditis</taxon>
    </lineage>
</organism>
<protein>
    <submittedName>
        <fullName evidence="4">Transmembrane protein</fullName>
    </submittedName>
</protein>
<sequence>MTQSASPRVPRTLSVRPRDSDFGTSSTLPNTENQRNVTIDNSQTWARFNPSRQFYLLKAVFIMMCLVDIMHWAYLLRAVVWSVRSYNRGLARVESTSEDRFFVICEFVLPSIWALLSVLIVRTMKRLRSYEQLHGYAHPPVIVLTVKNDENDESVQIEIA</sequence>
<feature type="compositionally biased region" description="Polar residues" evidence="1">
    <location>
        <begin position="22"/>
        <end position="34"/>
    </location>
</feature>
<feature type="transmembrane region" description="Helical" evidence="2">
    <location>
        <begin position="55"/>
        <end position="81"/>
    </location>
</feature>
<dbReference type="Proteomes" id="UP000095283">
    <property type="component" value="Unplaced"/>
</dbReference>
<keyword evidence="2" id="KW-0472">Membrane</keyword>
<proteinExistence type="predicted"/>
<dbReference type="AlphaFoldDB" id="A0A1I7XLT9"/>
<feature type="transmembrane region" description="Helical" evidence="2">
    <location>
        <begin position="101"/>
        <end position="121"/>
    </location>
</feature>
<accession>A0A1I7XLT9</accession>